<dbReference type="GO" id="GO:0000932">
    <property type="term" value="C:P-body"/>
    <property type="evidence" value="ECO:0007669"/>
    <property type="project" value="TreeGrafter"/>
</dbReference>
<keyword evidence="5" id="KW-1185">Reference proteome</keyword>
<dbReference type="PANTHER" id="PTHR13162:SF8">
    <property type="entry name" value="CCR4-NOT TRANSCRIPTION COMPLEX SUBUNIT 1"/>
    <property type="match status" value="1"/>
</dbReference>
<gene>
    <name evidence="4" type="ORF">ElyMa_006495700</name>
</gene>
<evidence type="ECO:0000256" key="1">
    <source>
        <dbReference type="SAM" id="MobiDB-lite"/>
    </source>
</evidence>
<dbReference type="InterPro" id="IPR040398">
    <property type="entry name" value="Not1"/>
</dbReference>
<feature type="non-terminal residue" evidence="4">
    <location>
        <position position="1057"/>
    </location>
</feature>
<dbReference type="PANTHER" id="PTHR13162">
    <property type="entry name" value="CCR4-NOT TRANSCRIPTION COMPLEX"/>
    <property type="match status" value="1"/>
</dbReference>
<accession>A0AAV4I649</accession>
<evidence type="ECO:0000259" key="3">
    <source>
        <dbReference type="Pfam" id="PF16418"/>
    </source>
</evidence>
<protein>
    <submittedName>
        <fullName evidence="4">CCR4-NOT transcription complex subunit 1</fullName>
    </submittedName>
</protein>
<feature type="compositionally biased region" description="Low complexity" evidence="1">
    <location>
        <begin position="1023"/>
        <end position="1051"/>
    </location>
</feature>
<evidence type="ECO:0000313" key="5">
    <source>
        <dbReference type="Proteomes" id="UP000762676"/>
    </source>
</evidence>
<dbReference type="AlphaFoldDB" id="A0AAV4I649"/>
<feature type="domain" description="CCR4-NOT transcription complex subunit 1 TTP binding" evidence="2">
    <location>
        <begin position="798"/>
        <end position="973"/>
    </location>
</feature>
<dbReference type="FunFam" id="1.25.40.840:FF:000001">
    <property type="entry name" value="Ccr4-not transcription complex subunit 1 isoform"/>
    <property type="match status" value="1"/>
</dbReference>
<feature type="domain" description="CCR4-NOT transcription complex subunit 1 HEAT repeat" evidence="3">
    <location>
        <begin position="438"/>
        <end position="594"/>
    </location>
</feature>
<comment type="caution">
    <text evidence="4">The sequence shown here is derived from an EMBL/GenBank/DDBJ whole genome shotgun (WGS) entry which is preliminary data.</text>
</comment>
<feature type="region of interest" description="Disordered" evidence="1">
    <location>
        <begin position="660"/>
        <end position="695"/>
    </location>
</feature>
<dbReference type="Gene3D" id="1.25.40.840">
    <property type="entry name" value="CCR4-NOT transcription complex subunit 1 TTP binding domain"/>
    <property type="match status" value="1"/>
</dbReference>
<evidence type="ECO:0000313" key="4">
    <source>
        <dbReference type="EMBL" id="GFS04482.1"/>
    </source>
</evidence>
<proteinExistence type="predicted"/>
<dbReference type="GO" id="GO:0060090">
    <property type="term" value="F:molecular adaptor activity"/>
    <property type="evidence" value="ECO:0007669"/>
    <property type="project" value="TreeGrafter"/>
</dbReference>
<sequence>MPGQNFNAEITVLHVNEVSYPTLSSMSLMLVLVNQHKAEADRHLFRCLFSHIDFNGDGKNTGKDAYQIQFLSQEFGFLLNKSNFVSILCYSIDNPLQQQNFNYTYNENHSCSAITHRLWPSDAGRTEGGIEDSILHRLLLHLSSQREQLGISLETLHSFFKTVRELTRSAIVSPFIYPNLEDISGKKLRDLETVKKNMTDINVAEVLLESGYNCTVSVDECRTLLAQCGAREITADAVARTLGMMARTPQGLGSHVSQASDRPDVPGVATWNVDVFLQVVKEMNPHLNWKNVIFNFDHKGFLVSGKKGLRLLVQAFMLSGLQNDTFPIDLMYRPWTHTEGQLSFLANALKHPDVFCLADHKGDLPTVDIDKLKSAPNEDDREIAGWKCLSLVEALLRLADSGPYSLVQELFKAPVAKCPDVLVLALLQSSTEWSGLKQELMTTLIPIFLGQHTNSAVILHYAWHHQGQQSNIRILIMNSMAEWYMRGEPHDQVRLSRILDVAQELKALNMLLKATPYAFVIDLACLASRREYLKLDMWLNDKITQHKEAFIQSCVTFLKRRCPQVMGMPMPEEPLQTRSQLLPPETVITMLNRLKMWMSHLSPDLVETINTMCENATLYLERMRPPQQALNKLWGRPPMEHHPRPQIDPLANIGGVLNQPGPGPVGPAGSGVPGNVPSIPQQSMAGSSVTPGGGGGVSVAPNLPQAMASLTLGPPVAPGSPSKAFPPMSQQQQPGNFNPIMGSMNIGPGPSAPNVVPAPGAPGPRPPVSMAPPLGLNTNTAPKTGMQALGTRPAHGNHDMSNIFPEMTQTFSKEVEDRANAYFEQIYNQPPNPTMSIDEVLAMLKLFKDSHEKSKRDVFACMLRNLFEEYRFFPEYPERELQITAQLFGGIIEQNIVTYWTLGIALRYILEALRKPPNTNMYHFGVASLERFKTRLKEYPQYCQHLAQIPHFNQIPSHLVEYVDYGSRSQEPPHPQMPMGMLNDMTGRPMTPVSNFGSFARPMLGLDNSSQGSSVPPPPPPNAAVAPPSLQVQPPATSAVSTTPAPTNATVRPTFPK</sequence>
<dbReference type="EMBL" id="BMAT01013034">
    <property type="protein sequence ID" value="GFS04482.1"/>
    <property type="molecule type" value="Genomic_DNA"/>
</dbReference>
<dbReference type="Pfam" id="PF16418">
    <property type="entry name" value="CNOT1_HEAT"/>
    <property type="match status" value="1"/>
</dbReference>
<feature type="region of interest" description="Disordered" evidence="1">
    <location>
        <begin position="996"/>
        <end position="1057"/>
    </location>
</feature>
<name>A0AAV4I649_9GAST</name>
<dbReference type="GO" id="GO:0000288">
    <property type="term" value="P:nuclear-transcribed mRNA catabolic process, deadenylation-dependent decay"/>
    <property type="evidence" value="ECO:0007669"/>
    <property type="project" value="TreeGrafter"/>
</dbReference>
<dbReference type="Pfam" id="PF16417">
    <property type="entry name" value="CNOT1_TTP_bind"/>
    <property type="match status" value="1"/>
</dbReference>
<dbReference type="GO" id="GO:0030015">
    <property type="term" value="C:CCR4-NOT core complex"/>
    <property type="evidence" value="ECO:0007669"/>
    <property type="project" value="InterPro"/>
</dbReference>
<evidence type="ECO:0000259" key="2">
    <source>
        <dbReference type="Pfam" id="PF16417"/>
    </source>
</evidence>
<dbReference type="InterPro" id="IPR032194">
    <property type="entry name" value="CNOT1_HEAT"/>
</dbReference>
<dbReference type="Proteomes" id="UP000762676">
    <property type="component" value="Unassembled WGS sequence"/>
</dbReference>
<dbReference type="GO" id="GO:0017148">
    <property type="term" value="P:negative regulation of translation"/>
    <property type="evidence" value="ECO:0007669"/>
    <property type="project" value="InterPro"/>
</dbReference>
<reference evidence="4 5" key="1">
    <citation type="journal article" date="2021" name="Elife">
        <title>Chloroplast acquisition without the gene transfer in kleptoplastic sea slugs, Plakobranchus ocellatus.</title>
        <authorList>
            <person name="Maeda T."/>
            <person name="Takahashi S."/>
            <person name="Yoshida T."/>
            <person name="Shimamura S."/>
            <person name="Takaki Y."/>
            <person name="Nagai Y."/>
            <person name="Toyoda A."/>
            <person name="Suzuki Y."/>
            <person name="Arimoto A."/>
            <person name="Ishii H."/>
            <person name="Satoh N."/>
            <person name="Nishiyama T."/>
            <person name="Hasebe M."/>
            <person name="Maruyama T."/>
            <person name="Minagawa J."/>
            <person name="Obokata J."/>
            <person name="Shigenobu S."/>
        </authorList>
    </citation>
    <scope>NUCLEOTIDE SEQUENCE [LARGE SCALE GENOMIC DNA]</scope>
</reference>
<dbReference type="InterPro" id="IPR032193">
    <property type="entry name" value="CNOT1_TTP_bind"/>
</dbReference>
<dbReference type="InterPro" id="IPR038535">
    <property type="entry name" value="CNOT1_TTP_bind_sf"/>
</dbReference>
<organism evidence="4 5">
    <name type="scientific">Elysia marginata</name>
    <dbReference type="NCBI Taxonomy" id="1093978"/>
    <lineage>
        <taxon>Eukaryota</taxon>
        <taxon>Metazoa</taxon>
        <taxon>Spiralia</taxon>
        <taxon>Lophotrochozoa</taxon>
        <taxon>Mollusca</taxon>
        <taxon>Gastropoda</taxon>
        <taxon>Heterobranchia</taxon>
        <taxon>Euthyneura</taxon>
        <taxon>Panpulmonata</taxon>
        <taxon>Sacoglossa</taxon>
        <taxon>Placobranchoidea</taxon>
        <taxon>Plakobranchidae</taxon>
        <taxon>Elysia</taxon>
    </lineage>
</organism>